<protein>
    <recommendedName>
        <fullName evidence="3">vesicle-fusing ATPase</fullName>
        <ecNumber evidence="3">3.6.4.6</ecNumber>
    </recommendedName>
</protein>
<reference evidence="17 18" key="1">
    <citation type="journal article" date="2016" name="Genome Biol. Evol.">
        <title>Gene Family Evolution Reflects Adaptation to Soil Environmental Stressors in the Genome of the Collembolan Orchesella cincta.</title>
        <authorList>
            <person name="Faddeeva-Vakhrusheva A."/>
            <person name="Derks M.F."/>
            <person name="Anvar S.Y."/>
            <person name="Agamennone V."/>
            <person name="Suring W."/>
            <person name="Smit S."/>
            <person name="van Straalen N.M."/>
            <person name="Roelofs D."/>
        </authorList>
    </citation>
    <scope>NUCLEOTIDE SEQUENCE [LARGE SCALE GENOMIC DNA]</scope>
    <source>
        <tissue evidence="17">Mixed pool</tissue>
    </source>
</reference>
<dbReference type="Pfam" id="PF17862">
    <property type="entry name" value="AAA_lid_3"/>
    <property type="match status" value="1"/>
</dbReference>
<dbReference type="InterPro" id="IPR027417">
    <property type="entry name" value="P-loop_NTPase"/>
</dbReference>
<dbReference type="SMART" id="SM00382">
    <property type="entry name" value="AAA"/>
    <property type="match status" value="1"/>
</dbReference>
<proteinExistence type="inferred from homology"/>
<evidence type="ECO:0000256" key="5">
    <source>
        <dbReference type="ARBA" id="ARBA00022618"/>
    </source>
</evidence>
<dbReference type="FunFam" id="1.20.58.80:FF:000002">
    <property type="entry name" value="Vacuolar protein sorting-associated protein 4A"/>
    <property type="match status" value="1"/>
</dbReference>
<dbReference type="FunFam" id="1.10.8.60:FF:000015">
    <property type="entry name" value="vacuolar protein sorting-associated protein 4A"/>
    <property type="match status" value="1"/>
</dbReference>
<evidence type="ECO:0000256" key="11">
    <source>
        <dbReference type="ARBA" id="ARBA00023136"/>
    </source>
</evidence>
<dbReference type="SUPFAM" id="SSF52540">
    <property type="entry name" value="P-loop containing nucleoside triphosphate hydrolases"/>
    <property type="match status" value="1"/>
</dbReference>
<dbReference type="InterPro" id="IPR036181">
    <property type="entry name" value="MIT_dom_sf"/>
</dbReference>
<keyword evidence="18" id="KW-1185">Reference proteome</keyword>
<dbReference type="Gene3D" id="1.20.58.80">
    <property type="entry name" value="Phosphotransferase system, lactose/cellobiose-type IIA subunit"/>
    <property type="match status" value="1"/>
</dbReference>
<feature type="domain" description="AAA+ ATPase" evidence="15">
    <location>
        <begin position="165"/>
        <end position="301"/>
    </location>
</feature>
<dbReference type="Gene3D" id="3.40.50.300">
    <property type="entry name" value="P-loop containing nucleotide triphosphate hydrolases"/>
    <property type="match status" value="1"/>
</dbReference>
<feature type="region of interest" description="Disordered" evidence="14">
    <location>
        <begin position="75"/>
        <end position="113"/>
    </location>
</feature>
<keyword evidence="7" id="KW-0967">Endosome</keyword>
<dbReference type="FunFam" id="3.40.50.300:FF:000043">
    <property type="entry name" value="Vacuolar protein sorting-associated protein 4"/>
    <property type="match status" value="1"/>
</dbReference>
<dbReference type="InterPro" id="IPR003960">
    <property type="entry name" value="ATPase_AAA_CS"/>
</dbReference>
<accession>A0A1D2NFY4</accession>
<dbReference type="GO" id="GO:0005524">
    <property type="term" value="F:ATP binding"/>
    <property type="evidence" value="ECO:0007669"/>
    <property type="project" value="UniProtKB-KW"/>
</dbReference>
<keyword evidence="6 13" id="KW-0547">Nucleotide-binding</keyword>
<evidence type="ECO:0000256" key="13">
    <source>
        <dbReference type="RuleBase" id="RU003651"/>
    </source>
</evidence>
<dbReference type="InterPro" id="IPR007330">
    <property type="entry name" value="MIT_dom"/>
</dbReference>
<evidence type="ECO:0000256" key="8">
    <source>
        <dbReference type="ARBA" id="ARBA00022801"/>
    </source>
</evidence>
<dbReference type="STRING" id="48709.A0A1D2NFY4"/>
<name>A0A1D2NFY4_ORCCI</name>
<sequence length="443" mass="48978">MAAGSTLQKAIDLVTKATEEDRNRNFEEALRLYEHGVEYFLHAIKYEAQNDKSKETIRQKCVQYLDRAEAIKKHLKASKGGGKGKPVKEGGAPKKNGEKDSDSDSDGDDPEKKKLQSKLEGAIVVEKPNIKWSDVVGLEMAKEALKEAVILPIKFPHLFTGKRTPWKGILLFGPPGTGKSFLAKAVATEANNSTFFSVSSSDLVSKWLGESEKLVRNLFDLARTHKPSIIFIDEIDSLCSSRSDNESESARRIKTEFLVQMQGVGTDNEGILVLGATNIPWVLDSAIRRRFEKRIYIPLPEAPARASMFKMNLGNTPTTLVEDDYKTLANKTDGYSGADIQILVRDALMQPVRKVQTATHFRRVRGAARNDPDVIVDDLLTPCSSGVPGALEMTWADVPGDKLYEPQVTMSDMLKSLATSKPTVNDEDLKKLSKFTSDFGQEG</sequence>
<evidence type="ECO:0000256" key="7">
    <source>
        <dbReference type="ARBA" id="ARBA00022753"/>
    </source>
</evidence>
<organism evidence="17 18">
    <name type="scientific">Orchesella cincta</name>
    <name type="common">Springtail</name>
    <name type="synonym">Podura cincta</name>
    <dbReference type="NCBI Taxonomy" id="48709"/>
    <lineage>
        <taxon>Eukaryota</taxon>
        <taxon>Metazoa</taxon>
        <taxon>Ecdysozoa</taxon>
        <taxon>Arthropoda</taxon>
        <taxon>Hexapoda</taxon>
        <taxon>Collembola</taxon>
        <taxon>Entomobryomorpha</taxon>
        <taxon>Entomobryoidea</taxon>
        <taxon>Orchesellidae</taxon>
        <taxon>Orchesellinae</taxon>
        <taxon>Orchesella</taxon>
    </lineage>
</organism>
<keyword evidence="4" id="KW-0813">Transport</keyword>
<dbReference type="Pfam" id="PF00004">
    <property type="entry name" value="AAA"/>
    <property type="match status" value="1"/>
</dbReference>
<dbReference type="EMBL" id="LJIJ01000052">
    <property type="protein sequence ID" value="ODN04180.1"/>
    <property type="molecule type" value="Genomic_DNA"/>
</dbReference>
<dbReference type="Gene3D" id="1.10.8.60">
    <property type="match status" value="1"/>
</dbReference>
<evidence type="ECO:0000256" key="14">
    <source>
        <dbReference type="SAM" id="MobiDB-lite"/>
    </source>
</evidence>
<dbReference type="OMA" id="IEWTNEF"/>
<keyword evidence="11" id="KW-0472">Membrane</keyword>
<dbReference type="PANTHER" id="PTHR23074:SF83">
    <property type="entry name" value="VACUOLAR PROTEIN SORTING-ASSOCIATED PROTEIN 4A"/>
    <property type="match status" value="1"/>
</dbReference>
<dbReference type="InterPro" id="IPR003959">
    <property type="entry name" value="ATPase_AAA_core"/>
</dbReference>
<evidence type="ECO:0000256" key="6">
    <source>
        <dbReference type="ARBA" id="ARBA00022741"/>
    </source>
</evidence>
<keyword evidence="8" id="KW-0378">Hydrolase</keyword>
<evidence type="ECO:0000259" key="15">
    <source>
        <dbReference type="SMART" id="SM00382"/>
    </source>
</evidence>
<evidence type="ECO:0000256" key="1">
    <source>
        <dbReference type="ARBA" id="ARBA00004633"/>
    </source>
</evidence>
<dbReference type="SMART" id="SM00745">
    <property type="entry name" value="MIT"/>
    <property type="match status" value="1"/>
</dbReference>
<dbReference type="PROSITE" id="PS00674">
    <property type="entry name" value="AAA"/>
    <property type="match status" value="1"/>
</dbReference>
<comment type="similarity">
    <text evidence="2 13">Belongs to the AAA ATPase family.</text>
</comment>
<evidence type="ECO:0000256" key="10">
    <source>
        <dbReference type="ARBA" id="ARBA00022927"/>
    </source>
</evidence>
<dbReference type="SUPFAM" id="SSF116846">
    <property type="entry name" value="MIT domain"/>
    <property type="match status" value="1"/>
</dbReference>
<dbReference type="PANTHER" id="PTHR23074">
    <property type="entry name" value="AAA DOMAIN-CONTAINING"/>
    <property type="match status" value="1"/>
</dbReference>
<dbReference type="Pfam" id="PF04212">
    <property type="entry name" value="MIT"/>
    <property type="match status" value="1"/>
</dbReference>
<dbReference type="CDD" id="cd19521">
    <property type="entry name" value="RecA-like_VPS4"/>
    <property type="match status" value="1"/>
</dbReference>
<comment type="caution">
    <text evidence="17">The sequence shown here is derived from an EMBL/GenBank/DDBJ whole genome shotgun (WGS) entry which is preliminary data.</text>
</comment>
<evidence type="ECO:0000313" key="18">
    <source>
        <dbReference type="Proteomes" id="UP000094527"/>
    </source>
</evidence>
<evidence type="ECO:0000313" key="17">
    <source>
        <dbReference type="EMBL" id="ODN04180.1"/>
    </source>
</evidence>
<dbReference type="InterPro" id="IPR041569">
    <property type="entry name" value="AAA_lid_3"/>
</dbReference>
<dbReference type="Pfam" id="PF09336">
    <property type="entry name" value="Vps4_C"/>
    <property type="match status" value="1"/>
</dbReference>
<evidence type="ECO:0000256" key="4">
    <source>
        <dbReference type="ARBA" id="ARBA00022448"/>
    </source>
</evidence>
<dbReference type="GO" id="GO:0007033">
    <property type="term" value="P:vacuole organization"/>
    <property type="evidence" value="ECO:0007669"/>
    <property type="project" value="TreeGrafter"/>
</dbReference>
<keyword evidence="9 13" id="KW-0067">ATP-binding</keyword>
<evidence type="ECO:0000256" key="2">
    <source>
        <dbReference type="ARBA" id="ARBA00006914"/>
    </source>
</evidence>
<dbReference type="Proteomes" id="UP000094527">
    <property type="component" value="Unassembled WGS sequence"/>
</dbReference>
<dbReference type="OrthoDB" id="29072at2759"/>
<dbReference type="InterPro" id="IPR045253">
    <property type="entry name" value="VPS4_MIT"/>
</dbReference>
<dbReference type="InterPro" id="IPR003593">
    <property type="entry name" value="AAA+_ATPase"/>
</dbReference>
<dbReference type="GO" id="GO:0016197">
    <property type="term" value="P:endosomal transport"/>
    <property type="evidence" value="ECO:0007669"/>
    <property type="project" value="TreeGrafter"/>
</dbReference>
<dbReference type="CDD" id="cd02678">
    <property type="entry name" value="MIT_VPS4"/>
    <property type="match status" value="1"/>
</dbReference>
<feature type="domain" description="MIT" evidence="16">
    <location>
        <begin position="3"/>
        <end position="82"/>
    </location>
</feature>
<gene>
    <name evidence="17" type="ORF">Ocin01_02526</name>
</gene>
<evidence type="ECO:0000256" key="9">
    <source>
        <dbReference type="ARBA" id="ARBA00022840"/>
    </source>
</evidence>
<feature type="compositionally biased region" description="Basic and acidic residues" evidence="14">
    <location>
        <begin position="86"/>
        <end position="102"/>
    </location>
</feature>
<dbReference type="EC" id="3.6.4.6" evidence="3"/>
<dbReference type="GO" id="GO:0016887">
    <property type="term" value="F:ATP hydrolysis activity"/>
    <property type="evidence" value="ECO:0007669"/>
    <property type="project" value="InterPro"/>
</dbReference>
<comment type="subcellular location">
    <subcellularLocation>
        <location evidence="1">Late endosome membrane</location>
        <topology evidence="1">Peripheral membrane protein</topology>
    </subcellularLocation>
</comment>
<evidence type="ECO:0000259" key="16">
    <source>
        <dbReference type="SMART" id="SM00745"/>
    </source>
</evidence>
<dbReference type="GO" id="GO:0015031">
    <property type="term" value="P:protein transport"/>
    <property type="evidence" value="ECO:0007669"/>
    <property type="project" value="UniProtKB-KW"/>
</dbReference>
<dbReference type="InterPro" id="IPR015415">
    <property type="entry name" value="Spast_Vps4_C"/>
</dbReference>
<dbReference type="GO" id="GO:0031902">
    <property type="term" value="C:late endosome membrane"/>
    <property type="evidence" value="ECO:0007669"/>
    <property type="project" value="UniProtKB-SubCell"/>
</dbReference>
<keyword evidence="10" id="KW-0653">Protein transport</keyword>
<keyword evidence="12" id="KW-0131">Cell cycle</keyword>
<dbReference type="InterPro" id="IPR050304">
    <property type="entry name" value="MT-severing_AAA_ATPase"/>
</dbReference>
<evidence type="ECO:0000256" key="12">
    <source>
        <dbReference type="ARBA" id="ARBA00023306"/>
    </source>
</evidence>
<dbReference type="AlphaFoldDB" id="A0A1D2NFY4"/>
<dbReference type="GO" id="GO:0051301">
    <property type="term" value="P:cell division"/>
    <property type="evidence" value="ECO:0007669"/>
    <property type="project" value="UniProtKB-KW"/>
</dbReference>
<keyword evidence="5" id="KW-0132">Cell division</keyword>
<evidence type="ECO:0000256" key="3">
    <source>
        <dbReference type="ARBA" id="ARBA00012674"/>
    </source>
</evidence>